<dbReference type="InterPro" id="IPR018247">
    <property type="entry name" value="EF_Hand_1_Ca_BS"/>
</dbReference>
<evidence type="ECO:0000256" key="3">
    <source>
        <dbReference type="ARBA" id="ARBA00022723"/>
    </source>
</evidence>
<reference evidence="7" key="1">
    <citation type="submission" date="2021-12" db="EMBL/GenBank/DDBJ databases">
        <authorList>
            <person name="King R."/>
        </authorList>
    </citation>
    <scope>NUCLEOTIDE SEQUENCE</scope>
</reference>
<dbReference type="AlphaFoldDB" id="A0A9P0BH13"/>
<sequence>MYGQQGYGQAPQGGISPEIQNWFTMVDKDRSGQINYQELKSALVNGQGEHFSDTACKLMIGMFDPNKTGSIGINEFSQLYYYINQWLGVFKTYDRDQSGGIEENELAQALQQMGFRFSPDFIKFLIQKSDLQNHRVMSVDQFIVVCVQIQRFTEAFRTKDTEQRGMITIGFEEFLNIALNCTT</sequence>
<dbReference type="InterPro" id="IPR011992">
    <property type="entry name" value="EF-hand-dom_pair"/>
</dbReference>
<organism evidence="7 8">
    <name type="scientific">Brassicogethes aeneus</name>
    <name type="common">Rape pollen beetle</name>
    <name type="synonym">Meligethes aeneus</name>
    <dbReference type="NCBI Taxonomy" id="1431903"/>
    <lineage>
        <taxon>Eukaryota</taxon>
        <taxon>Metazoa</taxon>
        <taxon>Ecdysozoa</taxon>
        <taxon>Arthropoda</taxon>
        <taxon>Hexapoda</taxon>
        <taxon>Insecta</taxon>
        <taxon>Pterygota</taxon>
        <taxon>Neoptera</taxon>
        <taxon>Endopterygota</taxon>
        <taxon>Coleoptera</taxon>
        <taxon>Polyphaga</taxon>
        <taxon>Cucujiformia</taxon>
        <taxon>Nitidulidae</taxon>
        <taxon>Meligethinae</taxon>
        <taxon>Brassicogethes</taxon>
    </lineage>
</organism>
<evidence type="ECO:0000256" key="4">
    <source>
        <dbReference type="ARBA" id="ARBA00022737"/>
    </source>
</evidence>
<protein>
    <recommendedName>
        <fullName evidence="6">EF-hand domain-containing protein</fullName>
    </recommendedName>
</protein>
<evidence type="ECO:0000259" key="6">
    <source>
        <dbReference type="SMART" id="SM00054"/>
    </source>
</evidence>
<dbReference type="InterPro" id="IPR051426">
    <property type="entry name" value="Peflin/Sorcin_CaBP"/>
</dbReference>
<dbReference type="InterPro" id="IPR002048">
    <property type="entry name" value="EF_hand_dom"/>
</dbReference>
<feature type="domain" description="EF-hand" evidence="6">
    <location>
        <begin position="55"/>
        <end position="83"/>
    </location>
</feature>
<evidence type="ECO:0000256" key="2">
    <source>
        <dbReference type="ARBA" id="ARBA00022490"/>
    </source>
</evidence>
<evidence type="ECO:0000256" key="1">
    <source>
        <dbReference type="ARBA" id="ARBA00004496"/>
    </source>
</evidence>
<dbReference type="Pfam" id="PF13499">
    <property type="entry name" value="EF-hand_7"/>
    <property type="match status" value="2"/>
</dbReference>
<dbReference type="PROSITE" id="PS00018">
    <property type="entry name" value="EF_HAND_1"/>
    <property type="match status" value="1"/>
</dbReference>
<dbReference type="GO" id="GO:0005509">
    <property type="term" value="F:calcium ion binding"/>
    <property type="evidence" value="ECO:0007669"/>
    <property type="project" value="InterPro"/>
</dbReference>
<evidence type="ECO:0000313" key="8">
    <source>
        <dbReference type="Proteomes" id="UP001154078"/>
    </source>
</evidence>
<keyword evidence="8" id="KW-1185">Reference proteome</keyword>
<evidence type="ECO:0000313" key="7">
    <source>
        <dbReference type="EMBL" id="CAH0561887.1"/>
    </source>
</evidence>
<evidence type="ECO:0000256" key="5">
    <source>
        <dbReference type="ARBA" id="ARBA00022837"/>
    </source>
</evidence>
<name>A0A9P0BH13_BRAAE</name>
<gene>
    <name evidence="7" type="ORF">MELIAE_LOCUS11176</name>
</gene>
<feature type="domain" description="EF-hand" evidence="6">
    <location>
        <begin position="18"/>
        <end position="46"/>
    </location>
</feature>
<dbReference type="SUPFAM" id="SSF47473">
    <property type="entry name" value="EF-hand"/>
    <property type="match status" value="1"/>
</dbReference>
<dbReference type="SMART" id="SM00054">
    <property type="entry name" value="EFh"/>
    <property type="match status" value="4"/>
</dbReference>
<accession>A0A9P0BH13</accession>
<comment type="subcellular location">
    <subcellularLocation>
        <location evidence="1">Cytoplasm</location>
    </subcellularLocation>
</comment>
<dbReference type="PANTHER" id="PTHR46212:SF3">
    <property type="entry name" value="GH27120P"/>
    <property type="match status" value="1"/>
</dbReference>
<keyword evidence="3" id="KW-0479">Metal-binding</keyword>
<feature type="domain" description="EF-hand" evidence="6">
    <location>
        <begin position="85"/>
        <end position="113"/>
    </location>
</feature>
<dbReference type="OrthoDB" id="10248537at2759"/>
<keyword evidence="4" id="KW-0677">Repeat</keyword>
<keyword evidence="5" id="KW-0106">Calcium</keyword>
<keyword evidence="2" id="KW-0963">Cytoplasm</keyword>
<proteinExistence type="predicted"/>
<dbReference type="EMBL" id="OV121139">
    <property type="protein sequence ID" value="CAH0561887.1"/>
    <property type="molecule type" value="Genomic_DNA"/>
</dbReference>
<dbReference type="GO" id="GO:0005737">
    <property type="term" value="C:cytoplasm"/>
    <property type="evidence" value="ECO:0007669"/>
    <property type="project" value="UniProtKB-SubCell"/>
</dbReference>
<dbReference type="CDD" id="cd16184">
    <property type="entry name" value="EFh_PEF_peflin"/>
    <property type="match status" value="1"/>
</dbReference>
<dbReference type="PANTHER" id="PTHR46212">
    <property type="entry name" value="PEFLIN"/>
    <property type="match status" value="1"/>
</dbReference>
<dbReference type="Proteomes" id="UP001154078">
    <property type="component" value="Chromosome 8"/>
</dbReference>
<dbReference type="Gene3D" id="1.10.238.10">
    <property type="entry name" value="EF-hand"/>
    <property type="match status" value="1"/>
</dbReference>
<feature type="domain" description="EF-hand" evidence="6">
    <location>
        <begin position="151"/>
        <end position="181"/>
    </location>
</feature>
<dbReference type="GO" id="GO:0048306">
    <property type="term" value="F:calcium-dependent protein binding"/>
    <property type="evidence" value="ECO:0007669"/>
    <property type="project" value="UniProtKB-ARBA"/>
</dbReference>